<sequence>MLNLTQHVVRLVGTGATVELRPAGPAARLMLEPDRDDGVLRVGPLVVPLKRTAASSQVVGVPPRRPGAWLIVARVVAEALPDRDDLLYPHDMVRNAAGMVVGCRSLARPMRPDAG</sequence>
<reference evidence="1" key="1">
    <citation type="submission" date="2021-04" db="EMBL/GenBank/DDBJ databases">
        <title>Biosynthetic gene clusters of Dactylosporangioum roseum.</title>
        <authorList>
            <person name="Hartkoorn R.C."/>
            <person name="Beaudoing E."/>
            <person name="Hot D."/>
            <person name="Moureu S."/>
        </authorList>
    </citation>
    <scope>NUCLEOTIDE SEQUENCE</scope>
    <source>
        <strain evidence="1">NRRL B-16295</strain>
    </source>
</reference>
<evidence type="ECO:0000313" key="2">
    <source>
        <dbReference type="Proteomes" id="UP001058271"/>
    </source>
</evidence>
<organism evidence="1 2">
    <name type="scientific">Dactylosporangium roseum</name>
    <dbReference type="NCBI Taxonomy" id="47989"/>
    <lineage>
        <taxon>Bacteria</taxon>
        <taxon>Bacillati</taxon>
        <taxon>Actinomycetota</taxon>
        <taxon>Actinomycetes</taxon>
        <taxon>Micromonosporales</taxon>
        <taxon>Micromonosporaceae</taxon>
        <taxon>Dactylosporangium</taxon>
    </lineage>
</organism>
<name>A0ABY5ZBL2_9ACTN</name>
<keyword evidence="2" id="KW-1185">Reference proteome</keyword>
<protein>
    <submittedName>
        <fullName evidence="1">Uncharacterized protein</fullName>
    </submittedName>
</protein>
<evidence type="ECO:0000313" key="1">
    <source>
        <dbReference type="EMBL" id="UWZ39444.1"/>
    </source>
</evidence>
<dbReference type="Proteomes" id="UP001058271">
    <property type="component" value="Chromosome"/>
</dbReference>
<dbReference type="EMBL" id="CP073721">
    <property type="protein sequence ID" value="UWZ39444.1"/>
    <property type="molecule type" value="Genomic_DNA"/>
</dbReference>
<gene>
    <name evidence="1" type="ORF">Drose_15105</name>
</gene>
<proteinExistence type="predicted"/>
<accession>A0ABY5ZBL2</accession>
<dbReference type="RefSeq" id="WP_260728854.1">
    <property type="nucleotide sequence ID" value="NZ_BAAABS010000089.1"/>
</dbReference>